<dbReference type="Proteomes" id="UP001590950">
    <property type="component" value="Unassembled WGS sequence"/>
</dbReference>
<dbReference type="Pfam" id="PF03901">
    <property type="entry name" value="Glyco_transf_22"/>
    <property type="match status" value="1"/>
</dbReference>
<evidence type="ECO:0000313" key="13">
    <source>
        <dbReference type="Proteomes" id="UP001590950"/>
    </source>
</evidence>
<keyword evidence="4 10" id="KW-0328">Glycosyltransferase</keyword>
<feature type="compositionally biased region" description="Polar residues" evidence="11">
    <location>
        <begin position="10"/>
        <end position="20"/>
    </location>
</feature>
<evidence type="ECO:0000313" key="12">
    <source>
        <dbReference type="EMBL" id="KAL2042432.1"/>
    </source>
</evidence>
<keyword evidence="13" id="KW-1185">Reference proteome</keyword>
<keyword evidence="6 10" id="KW-0812">Transmembrane</keyword>
<evidence type="ECO:0000256" key="1">
    <source>
        <dbReference type="ARBA" id="ARBA00004477"/>
    </source>
</evidence>
<dbReference type="EC" id="2.4.1.-" evidence="10"/>
<comment type="similarity">
    <text evidence="3 10">Belongs to the glycosyltransferase 22 family.</text>
</comment>
<feature type="transmembrane region" description="Helical" evidence="10">
    <location>
        <begin position="391"/>
        <end position="412"/>
    </location>
</feature>
<evidence type="ECO:0000256" key="6">
    <source>
        <dbReference type="ARBA" id="ARBA00022692"/>
    </source>
</evidence>
<evidence type="ECO:0000256" key="5">
    <source>
        <dbReference type="ARBA" id="ARBA00022679"/>
    </source>
</evidence>
<evidence type="ECO:0000256" key="10">
    <source>
        <dbReference type="RuleBase" id="RU363075"/>
    </source>
</evidence>
<dbReference type="PANTHER" id="PTHR22760:SF2">
    <property type="entry name" value="ALPHA-1,2-MANNOSYLTRANSFERASE ALG9"/>
    <property type="match status" value="1"/>
</dbReference>
<evidence type="ECO:0000256" key="3">
    <source>
        <dbReference type="ARBA" id="ARBA00007063"/>
    </source>
</evidence>
<feature type="transmembrane region" description="Helical" evidence="10">
    <location>
        <begin position="113"/>
        <end position="134"/>
    </location>
</feature>
<evidence type="ECO:0000256" key="11">
    <source>
        <dbReference type="SAM" id="MobiDB-lite"/>
    </source>
</evidence>
<dbReference type="EMBL" id="JBEFKJ010000014">
    <property type="protein sequence ID" value="KAL2042432.1"/>
    <property type="molecule type" value="Genomic_DNA"/>
</dbReference>
<reference evidence="12 13" key="1">
    <citation type="submission" date="2024-09" db="EMBL/GenBank/DDBJ databases">
        <title>Rethinking Asexuality: The Enigmatic Case of Functional Sexual Genes in Lepraria (Stereocaulaceae).</title>
        <authorList>
            <person name="Doellman M."/>
            <person name="Sun Y."/>
            <person name="Barcenas-Pena A."/>
            <person name="Lumbsch H.T."/>
            <person name="Grewe F."/>
        </authorList>
    </citation>
    <scope>NUCLEOTIDE SEQUENCE [LARGE SCALE GENOMIC DNA]</scope>
    <source>
        <strain evidence="12 13">Mercado 3170</strain>
    </source>
</reference>
<evidence type="ECO:0000256" key="9">
    <source>
        <dbReference type="ARBA" id="ARBA00023136"/>
    </source>
</evidence>
<gene>
    <name evidence="12" type="ORF">N7G274_004924</name>
</gene>
<evidence type="ECO:0000256" key="2">
    <source>
        <dbReference type="ARBA" id="ARBA00004922"/>
    </source>
</evidence>
<evidence type="ECO:0000256" key="4">
    <source>
        <dbReference type="ARBA" id="ARBA00022676"/>
    </source>
</evidence>
<keyword evidence="8 10" id="KW-1133">Transmembrane helix</keyword>
<organism evidence="12 13">
    <name type="scientific">Stereocaulon virgatum</name>
    <dbReference type="NCBI Taxonomy" id="373712"/>
    <lineage>
        <taxon>Eukaryota</taxon>
        <taxon>Fungi</taxon>
        <taxon>Dikarya</taxon>
        <taxon>Ascomycota</taxon>
        <taxon>Pezizomycotina</taxon>
        <taxon>Lecanoromycetes</taxon>
        <taxon>OSLEUM clade</taxon>
        <taxon>Lecanoromycetidae</taxon>
        <taxon>Lecanorales</taxon>
        <taxon>Lecanorineae</taxon>
        <taxon>Stereocaulaceae</taxon>
        <taxon>Stereocaulon</taxon>
    </lineage>
</organism>
<keyword evidence="7 10" id="KW-0256">Endoplasmic reticulum</keyword>
<accession>A0ABR4A962</accession>
<feature type="transmembrane region" description="Helical" evidence="10">
    <location>
        <begin position="360"/>
        <end position="379"/>
    </location>
</feature>
<evidence type="ECO:0000256" key="7">
    <source>
        <dbReference type="ARBA" id="ARBA00022824"/>
    </source>
</evidence>
<comment type="pathway">
    <text evidence="2">Protein modification; protein glycosylation.</text>
</comment>
<keyword evidence="5" id="KW-0808">Transferase</keyword>
<sequence length="593" mass="66828">MGARKRGVASITQSPREGKELSNSLPELQISSTTAFAIFAVVNLLAATSAPIQDCDEVFNYWEPTHYLNHGFGFETWEYSPEYAIRSWLYIVIHALPGKLGSFFLSTRRSEFFLIRGVLGCVCACCETCLFSAISRSISPRVAMNFLIIMATASGMFHASVAFLPSSFAMYTTMMGTAAFMDTEGGLKTNKGIMWFGLGATVGWPFAAALVMPFLLQEFVFVKMTGNISEMAHRIFDGGERTMIIVPFQIAVDTFFYHKLLFVPWNIVAYNVFSDSSGGPDIFGTEPWHFYIRNLLLNFNAWFLLALCAGPILLVPLVTQQHSILRAPLWRTMIYITPFYMWLAIFSAQAHKEERFMYPAYPLLCFNAAIAMHVVLFYLGRTNRVFHSVKIPAKVKLLIAIGGVLLAVMASLSRTMATVSAYGAPLEIYKPLQSLESSDTEGTVCLGKEWYRFPSSYFLPKKMRAGFIKSAFDGLLPGQFSETTTEFGLYPTWRVPPGMNDRNVEDLGKHVGIAQCSYLVDSHFDGSEPSILEPNYILDTKTWDEMRCQNFLDASKTHPLSRIFWIPDLNIIPAQYRRKWGRYCLLRRKSSTS</sequence>
<feature type="transmembrane region" description="Helical" evidence="10">
    <location>
        <begin position="146"/>
        <end position="172"/>
    </location>
</feature>
<protein>
    <recommendedName>
        <fullName evidence="10">Mannosyltransferase</fullName>
        <ecNumber evidence="10">2.4.1.-</ecNumber>
    </recommendedName>
</protein>
<dbReference type="PANTHER" id="PTHR22760">
    <property type="entry name" value="GLYCOSYLTRANSFERASE"/>
    <property type="match status" value="1"/>
</dbReference>
<keyword evidence="9 10" id="KW-0472">Membrane</keyword>
<comment type="caution">
    <text evidence="12">The sequence shown here is derived from an EMBL/GenBank/DDBJ whole genome shotgun (WGS) entry which is preliminary data.</text>
</comment>
<feature type="transmembrane region" description="Helical" evidence="10">
    <location>
        <begin position="295"/>
        <end position="317"/>
    </location>
</feature>
<feature type="transmembrane region" description="Helical" evidence="10">
    <location>
        <begin position="329"/>
        <end position="348"/>
    </location>
</feature>
<proteinExistence type="inferred from homology"/>
<name>A0ABR4A962_9LECA</name>
<comment type="subcellular location">
    <subcellularLocation>
        <location evidence="1 10">Endoplasmic reticulum membrane</location>
        <topology evidence="1 10">Multi-pass membrane protein</topology>
    </subcellularLocation>
</comment>
<dbReference type="InterPro" id="IPR005599">
    <property type="entry name" value="GPI_mannosylTrfase"/>
</dbReference>
<feature type="region of interest" description="Disordered" evidence="11">
    <location>
        <begin position="1"/>
        <end position="20"/>
    </location>
</feature>
<evidence type="ECO:0000256" key="8">
    <source>
        <dbReference type="ARBA" id="ARBA00022989"/>
    </source>
</evidence>
<feature type="transmembrane region" description="Helical" evidence="10">
    <location>
        <begin position="192"/>
        <end position="216"/>
    </location>
</feature>